<dbReference type="Proteomes" id="UP001476798">
    <property type="component" value="Unassembled WGS sequence"/>
</dbReference>
<keyword evidence="2" id="KW-1185">Reference proteome</keyword>
<feature type="non-terminal residue" evidence="1">
    <location>
        <position position="1"/>
    </location>
</feature>
<comment type="caution">
    <text evidence="1">The sequence shown here is derived from an EMBL/GenBank/DDBJ whole genome shotgun (WGS) entry which is preliminary data.</text>
</comment>
<protein>
    <submittedName>
        <fullName evidence="1">Uncharacterized protein</fullName>
    </submittedName>
</protein>
<sequence length="66" mass="7669">TKLQFIKLRISHQDSVLDLNDPTVQNSILEQMKQRQSENVNGVIHLYWKNHSDGRVFIKDAEAHSP</sequence>
<evidence type="ECO:0000313" key="2">
    <source>
        <dbReference type="Proteomes" id="UP001476798"/>
    </source>
</evidence>
<proteinExistence type="predicted"/>
<gene>
    <name evidence="1" type="ORF">GOODEAATRI_034315</name>
</gene>
<name>A0ABV0PUE1_9TELE</name>
<reference evidence="1 2" key="1">
    <citation type="submission" date="2021-06" db="EMBL/GenBank/DDBJ databases">
        <authorList>
            <person name="Palmer J.M."/>
        </authorList>
    </citation>
    <scope>NUCLEOTIDE SEQUENCE [LARGE SCALE GENOMIC DNA]</scope>
    <source>
        <strain evidence="1 2">GA_2019</strain>
        <tissue evidence="1">Muscle</tissue>
    </source>
</reference>
<dbReference type="EMBL" id="JAHRIO010088462">
    <property type="protein sequence ID" value="MEQ2186973.1"/>
    <property type="molecule type" value="Genomic_DNA"/>
</dbReference>
<evidence type="ECO:0000313" key="1">
    <source>
        <dbReference type="EMBL" id="MEQ2186973.1"/>
    </source>
</evidence>
<organism evidence="1 2">
    <name type="scientific">Goodea atripinnis</name>
    <dbReference type="NCBI Taxonomy" id="208336"/>
    <lineage>
        <taxon>Eukaryota</taxon>
        <taxon>Metazoa</taxon>
        <taxon>Chordata</taxon>
        <taxon>Craniata</taxon>
        <taxon>Vertebrata</taxon>
        <taxon>Euteleostomi</taxon>
        <taxon>Actinopterygii</taxon>
        <taxon>Neopterygii</taxon>
        <taxon>Teleostei</taxon>
        <taxon>Neoteleostei</taxon>
        <taxon>Acanthomorphata</taxon>
        <taxon>Ovalentaria</taxon>
        <taxon>Atherinomorphae</taxon>
        <taxon>Cyprinodontiformes</taxon>
        <taxon>Goodeidae</taxon>
        <taxon>Goodea</taxon>
    </lineage>
</organism>
<accession>A0ABV0PUE1</accession>